<name>A0A1L7X975_9HELO</name>
<protein>
    <submittedName>
        <fullName evidence="2">Uncharacterized protein</fullName>
    </submittedName>
</protein>
<evidence type="ECO:0000256" key="1">
    <source>
        <dbReference type="SAM" id="MobiDB-lite"/>
    </source>
</evidence>
<evidence type="ECO:0000313" key="3">
    <source>
        <dbReference type="Proteomes" id="UP000184330"/>
    </source>
</evidence>
<feature type="region of interest" description="Disordered" evidence="1">
    <location>
        <begin position="1"/>
        <end position="37"/>
    </location>
</feature>
<evidence type="ECO:0000313" key="2">
    <source>
        <dbReference type="EMBL" id="CZR61574.1"/>
    </source>
</evidence>
<accession>A0A1L7X975</accession>
<dbReference type="EMBL" id="FJOG01000018">
    <property type="protein sequence ID" value="CZR61574.1"/>
    <property type="molecule type" value="Genomic_DNA"/>
</dbReference>
<keyword evidence="3" id="KW-1185">Reference proteome</keyword>
<sequence>MSFLSQHPALPSPHSHPQAPVSPSHPTPPKFHLLSTVTTQPNPITPIFIHVPPSGPSSSIAISFTTAPHSFFHRLLPRNSKPYPEPYQTEQQQNHERYPDSIPTFAPIGKPS</sequence>
<reference evidence="2 3" key="1">
    <citation type="submission" date="2016-03" db="EMBL/GenBank/DDBJ databases">
        <authorList>
            <person name="Ploux O."/>
        </authorList>
    </citation>
    <scope>NUCLEOTIDE SEQUENCE [LARGE SCALE GENOMIC DNA]</scope>
    <source>
        <strain evidence="2 3">UAMH 11012</strain>
    </source>
</reference>
<organism evidence="2 3">
    <name type="scientific">Phialocephala subalpina</name>
    <dbReference type="NCBI Taxonomy" id="576137"/>
    <lineage>
        <taxon>Eukaryota</taxon>
        <taxon>Fungi</taxon>
        <taxon>Dikarya</taxon>
        <taxon>Ascomycota</taxon>
        <taxon>Pezizomycotina</taxon>
        <taxon>Leotiomycetes</taxon>
        <taxon>Helotiales</taxon>
        <taxon>Mollisiaceae</taxon>
        <taxon>Phialocephala</taxon>
        <taxon>Phialocephala fortinii species complex</taxon>
    </lineage>
</organism>
<feature type="region of interest" description="Disordered" evidence="1">
    <location>
        <begin position="77"/>
        <end position="112"/>
    </location>
</feature>
<proteinExistence type="predicted"/>
<gene>
    <name evidence="2" type="ORF">PAC_11471</name>
</gene>
<dbReference type="Proteomes" id="UP000184330">
    <property type="component" value="Unassembled WGS sequence"/>
</dbReference>
<dbReference type="AlphaFoldDB" id="A0A1L7X975"/>